<sequence length="116" mass="13270">MRSSSPSIVGSIPINLIFALPQKQKHGFLSHHRLLPAASSSSSPHPVSTAFKICRSQQTPRRRAAAKQQICEALRVAWDGVQVLRRRHFWLRRQRFMFYASLPSLEIALIIGYEYI</sequence>
<dbReference type="AlphaFoldDB" id="A0A328E7A5"/>
<keyword evidence="2" id="KW-1185">Reference proteome</keyword>
<organism evidence="1 2">
    <name type="scientific">Cuscuta australis</name>
    <dbReference type="NCBI Taxonomy" id="267555"/>
    <lineage>
        <taxon>Eukaryota</taxon>
        <taxon>Viridiplantae</taxon>
        <taxon>Streptophyta</taxon>
        <taxon>Embryophyta</taxon>
        <taxon>Tracheophyta</taxon>
        <taxon>Spermatophyta</taxon>
        <taxon>Magnoliopsida</taxon>
        <taxon>eudicotyledons</taxon>
        <taxon>Gunneridae</taxon>
        <taxon>Pentapetalae</taxon>
        <taxon>asterids</taxon>
        <taxon>lamiids</taxon>
        <taxon>Solanales</taxon>
        <taxon>Convolvulaceae</taxon>
        <taxon>Cuscuteae</taxon>
        <taxon>Cuscuta</taxon>
        <taxon>Cuscuta subgen. Grammica</taxon>
        <taxon>Cuscuta sect. Cleistogrammica</taxon>
    </lineage>
</organism>
<dbReference type="Proteomes" id="UP000249390">
    <property type="component" value="Unassembled WGS sequence"/>
</dbReference>
<dbReference type="EMBL" id="NQVE01000034">
    <property type="protein sequence ID" value="RAL52361.1"/>
    <property type="molecule type" value="Genomic_DNA"/>
</dbReference>
<evidence type="ECO:0000313" key="1">
    <source>
        <dbReference type="EMBL" id="RAL52361.1"/>
    </source>
</evidence>
<comment type="caution">
    <text evidence="1">The sequence shown here is derived from an EMBL/GenBank/DDBJ whole genome shotgun (WGS) entry which is preliminary data.</text>
</comment>
<proteinExistence type="predicted"/>
<evidence type="ECO:0000313" key="2">
    <source>
        <dbReference type="Proteomes" id="UP000249390"/>
    </source>
</evidence>
<protein>
    <submittedName>
        <fullName evidence="1">Uncharacterized protein</fullName>
    </submittedName>
</protein>
<accession>A0A328E7A5</accession>
<gene>
    <name evidence="1" type="ORF">DM860_007218</name>
</gene>
<name>A0A328E7A5_9ASTE</name>
<reference evidence="1 2" key="1">
    <citation type="submission" date="2018-06" db="EMBL/GenBank/DDBJ databases">
        <title>The Genome of Cuscuta australis (Dodder) Provides Insight into the Evolution of Plant Parasitism.</title>
        <authorList>
            <person name="Liu H."/>
        </authorList>
    </citation>
    <scope>NUCLEOTIDE SEQUENCE [LARGE SCALE GENOMIC DNA]</scope>
    <source>
        <strain evidence="2">cv. Yunnan</strain>
        <tissue evidence="1">Vines</tissue>
    </source>
</reference>